<sequence>MKDRAHPVCNDNAPTAERMKRNRFRREGEALRLWSTVRWLYDAGDIGDDEVTAAQRWRAEFDYAENGIVVAAINGPPVEKGDIHTWMLGRGKCAARLRHLRQVLGASLYSRIDMMLVRDMSFPDMARLIYPECVRAQARTKTAAQCALALERLSEYYRNK</sequence>
<accession>A0ABT1CKS6</accession>
<evidence type="ECO:0000313" key="1">
    <source>
        <dbReference type="EMBL" id="MCO6160813.1"/>
    </source>
</evidence>
<dbReference type="EMBL" id="JAMXQU010000010">
    <property type="protein sequence ID" value="MCO6160813.1"/>
    <property type="molecule type" value="Genomic_DNA"/>
</dbReference>
<comment type="caution">
    <text evidence="1">The sequence shown here is derived from an EMBL/GenBank/DDBJ whole genome shotgun (WGS) entry which is preliminary data.</text>
</comment>
<protein>
    <submittedName>
        <fullName evidence="1">Uncharacterized protein</fullName>
    </submittedName>
</protein>
<dbReference type="RefSeq" id="WP_252849837.1">
    <property type="nucleotide sequence ID" value="NZ_BAPW01000002.1"/>
</dbReference>
<keyword evidence="2" id="KW-1185">Reference proteome</keyword>
<organism evidence="1 2">
    <name type="scientific">Asaia lannensis NBRC 102526</name>
    <dbReference type="NCBI Taxonomy" id="1307926"/>
    <lineage>
        <taxon>Bacteria</taxon>
        <taxon>Pseudomonadati</taxon>
        <taxon>Pseudomonadota</taxon>
        <taxon>Alphaproteobacteria</taxon>
        <taxon>Acetobacterales</taxon>
        <taxon>Acetobacteraceae</taxon>
        <taxon>Asaia</taxon>
    </lineage>
</organism>
<name>A0ABT1CKS6_9PROT</name>
<dbReference type="Proteomes" id="UP001523401">
    <property type="component" value="Unassembled WGS sequence"/>
</dbReference>
<reference evidence="1 2" key="1">
    <citation type="submission" date="2022-06" db="EMBL/GenBank/DDBJ databases">
        <title>Whole-genome of Asaia lannensis strain LMG 27011T.</title>
        <authorList>
            <person name="Sombolestani A."/>
        </authorList>
    </citation>
    <scope>NUCLEOTIDE SEQUENCE [LARGE SCALE GENOMIC DNA]</scope>
    <source>
        <strain evidence="1 2">NBRC 102526</strain>
    </source>
</reference>
<gene>
    <name evidence="1" type="ORF">NF685_12295</name>
</gene>
<evidence type="ECO:0000313" key="2">
    <source>
        <dbReference type="Proteomes" id="UP001523401"/>
    </source>
</evidence>
<proteinExistence type="predicted"/>